<evidence type="ECO:0000259" key="1">
    <source>
        <dbReference type="Pfam" id="PF04002"/>
    </source>
</evidence>
<name>A0A7Y9EEZ1_9ACTN</name>
<evidence type="ECO:0000313" key="3">
    <source>
        <dbReference type="Proteomes" id="UP000529783"/>
    </source>
</evidence>
<dbReference type="Proteomes" id="UP000529783">
    <property type="component" value="Unassembled WGS sequence"/>
</dbReference>
<protein>
    <recommendedName>
        <fullName evidence="1">RadC-like JAB domain-containing protein</fullName>
    </recommendedName>
</protein>
<gene>
    <name evidence="2" type="ORF">BJY14_002513</name>
</gene>
<proteinExistence type="predicted"/>
<evidence type="ECO:0000313" key="2">
    <source>
        <dbReference type="EMBL" id="NYD46530.1"/>
    </source>
</evidence>
<keyword evidence="3" id="KW-1185">Reference proteome</keyword>
<comment type="caution">
    <text evidence="2">The sequence shown here is derived from an EMBL/GenBank/DDBJ whole genome shotgun (WGS) entry which is preliminary data.</text>
</comment>
<reference evidence="2 3" key="1">
    <citation type="submission" date="2020-07" db="EMBL/GenBank/DDBJ databases">
        <title>Sequencing the genomes of 1000 actinobacteria strains.</title>
        <authorList>
            <person name="Klenk H.-P."/>
        </authorList>
    </citation>
    <scope>NUCLEOTIDE SEQUENCE [LARGE SCALE GENOMIC DNA]</scope>
    <source>
        <strain evidence="2 3">DSM 40398</strain>
    </source>
</reference>
<dbReference type="RefSeq" id="WP_179843772.1">
    <property type="nucleotide sequence ID" value="NZ_JACCBA010000001.1"/>
</dbReference>
<sequence>MGKERRRGRWSADLTAVVAPRAVWRNHPSGRLEASVCDHRATEQLRDAADTGGLRFMGLDTARGPRDLTRSP</sequence>
<feature type="domain" description="RadC-like JAB" evidence="1">
    <location>
        <begin position="23"/>
        <end position="56"/>
    </location>
</feature>
<dbReference type="InterPro" id="IPR025657">
    <property type="entry name" value="RadC_JAB"/>
</dbReference>
<dbReference type="EMBL" id="JACCBA010000001">
    <property type="protein sequence ID" value="NYD46530.1"/>
    <property type="molecule type" value="Genomic_DNA"/>
</dbReference>
<accession>A0A7Y9EEZ1</accession>
<dbReference type="AlphaFoldDB" id="A0A7Y9EEZ1"/>
<organism evidence="2 3">
    <name type="scientific">Actinomadura luteofluorescens</name>
    <dbReference type="NCBI Taxonomy" id="46163"/>
    <lineage>
        <taxon>Bacteria</taxon>
        <taxon>Bacillati</taxon>
        <taxon>Actinomycetota</taxon>
        <taxon>Actinomycetes</taxon>
        <taxon>Streptosporangiales</taxon>
        <taxon>Thermomonosporaceae</taxon>
        <taxon>Actinomadura</taxon>
    </lineage>
</organism>
<dbReference type="Pfam" id="PF04002">
    <property type="entry name" value="RadC"/>
    <property type="match status" value="1"/>
</dbReference>